<gene>
    <name evidence="1" type="ORF">Goshw_015581</name>
</gene>
<protein>
    <submittedName>
        <fullName evidence="1">Uncharacterized protein</fullName>
    </submittedName>
</protein>
<reference evidence="1 2" key="1">
    <citation type="journal article" date="2019" name="Genome Biol. Evol.">
        <title>Insights into the evolution of the New World diploid cottons (Gossypium, subgenus Houzingenia) based on genome sequencing.</title>
        <authorList>
            <person name="Grover C.E."/>
            <person name="Arick M.A. 2nd"/>
            <person name="Thrash A."/>
            <person name="Conover J.L."/>
            <person name="Sanders W.S."/>
            <person name="Peterson D.G."/>
            <person name="Frelichowski J.E."/>
            <person name="Scheffler J.A."/>
            <person name="Scheffler B.E."/>
            <person name="Wendel J.F."/>
        </authorList>
    </citation>
    <scope>NUCLEOTIDE SEQUENCE [LARGE SCALE GENOMIC DNA]</scope>
    <source>
        <strain evidence="1">1</strain>
        <tissue evidence="1">Leaf</tissue>
    </source>
</reference>
<dbReference type="AlphaFoldDB" id="A0A7J9MUD0"/>
<evidence type="ECO:0000313" key="2">
    <source>
        <dbReference type="Proteomes" id="UP000593576"/>
    </source>
</evidence>
<proteinExistence type="predicted"/>
<evidence type="ECO:0000313" key="1">
    <source>
        <dbReference type="EMBL" id="MBA0874356.1"/>
    </source>
</evidence>
<dbReference type="EMBL" id="JABFAF010000013">
    <property type="protein sequence ID" value="MBA0874356.1"/>
    <property type="molecule type" value="Genomic_DNA"/>
</dbReference>
<dbReference type="Proteomes" id="UP000593576">
    <property type="component" value="Unassembled WGS sequence"/>
</dbReference>
<accession>A0A7J9MUD0</accession>
<comment type="caution">
    <text evidence="1">The sequence shown here is derived from an EMBL/GenBank/DDBJ whole genome shotgun (WGS) entry which is preliminary data.</text>
</comment>
<organism evidence="1 2">
    <name type="scientific">Gossypium schwendimanii</name>
    <name type="common">Cotton</name>
    <dbReference type="NCBI Taxonomy" id="34291"/>
    <lineage>
        <taxon>Eukaryota</taxon>
        <taxon>Viridiplantae</taxon>
        <taxon>Streptophyta</taxon>
        <taxon>Embryophyta</taxon>
        <taxon>Tracheophyta</taxon>
        <taxon>Spermatophyta</taxon>
        <taxon>Magnoliopsida</taxon>
        <taxon>eudicotyledons</taxon>
        <taxon>Gunneridae</taxon>
        <taxon>Pentapetalae</taxon>
        <taxon>rosids</taxon>
        <taxon>malvids</taxon>
        <taxon>Malvales</taxon>
        <taxon>Malvaceae</taxon>
        <taxon>Malvoideae</taxon>
        <taxon>Gossypium</taxon>
    </lineage>
</organism>
<keyword evidence="2" id="KW-1185">Reference proteome</keyword>
<sequence>MICFSRRNCTRPSWELDLWL</sequence>
<name>A0A7J9MUD0_GOSSC</name>